<comment type="caution">
    <text evidence="1">The sequence shown here is derived from an EMBL/GenBank/DDBJ whole genome shotgun (WGS) entry which is preliminary data.</text>
</comment>
<organism evidence="1 2">
    <name type="scientific">Dubosiella muris</name>
    <dbReference type="NCBI Taxonomy" id="3038133"/>
    <lineage>
        <taxon>Bacteria</taxon>
        <taxon>Bacillati</taxon>
        <taxon>Bacillota</taxon>
        <taxon>Erysipelotrichia</taxon>
        <taxon>Erysipelotrichales</taxon>
        <taxon>Erysipelotrichaceae</taxon>
        <taxon>Dubosiella</taxon>
    </lineage>
</organism>
<name>A0AC61R4H8_9FIRM</name>
<accession>A0AC61R4H8</accession>
<dbReference type="Proteomes" id="UP000308836">
    <property type="component" value="Unassembled WGS sequence"/>
</dbReference>
<evidence type="ECO:0000313" key="2">
    <source>
        <dbReference type="Proteomes" id="UP000308836"/>
    </source>
</evidence>
<dbReference type="EMBL" id="SRYG01000031">
    <property type="protein sequence ID" value="TGY64849.1"/>
    <property type="molecule type" value="Genomic_DNA"/>
</dbReference>
<reference evidence="1" key="1">
    <citation type="submission" date="2019-04" db="EMBL/GenBank/DDBJ databases">
        <title>Microbes associate with the intestines of laboratory mice.</title>
        <authorList>
            <person name="Navarre W."/>
            <person name="Wong E."/>
            <person name="Huang K."/>
            <person name="Tropini C."/>
            <person name="Ng K."/>
            <person name="Yu B."/>
        </authorList>
    </citation>
    <scope>NUCLEOTIDE SEQUENCE</scope>
    <source>
        <strain evidence="1">NM09_H32</strain>
    </source>
</reference>
<proteinExistence type="predicted"/>
<evidence type="ECO:0000313" key="1">
    <source>
        <dbReference type="EMBL" id="TGY64849.1"/>
    </source>
</evidence>
<keyword evidence="2" id="KW-1185">Reference proteome</keyword>
<protein>
    <submittedName>
        <fullName evidence="1">FtsW/RodA/SpoVE family cell cycle protein</fullName>
    </submittedName>
</protein>
<gene>
    <name evidence="1" type="ORF">E5336_11435</name>
</gene>
<sequence>MSEQRKKISRKEKRYLRKLKRNTRIRDFINTVTLAPYSDVPLNLAIFGLMLFGTAMIASTAVGQTTDSLRTVLFALVKQFAFLGAAYLTFLYADKGFSLRWFYRIQIVIFLIFIGAMITPFAFPAVGGSHAWIRIGSVTLQPSEFGKPLLIIICACAVYSAKRNREQRKSFFAFFRWPLIAWLVTMILLAAQKDYGTAAITSGIVYVCMMLPSYPTLRKVQKRVTVLLAAGAIALVGLFGVTDIGTDLLAQTPLAHIATRIVNAKNPYSDIYGTGYQPANSLYGIADSHVIGKGFGNSSRKYGYLTQADNDYILAVTIEETGILGFAFIIFLYGVIEYRLIYYALRTQDTVKKMILIGTGTYLFLHFALNVGGVGALIPMTGIPLLFISSGGSSLLAVSFALGLCQQMISKIREKEMKGVRL</sequence>